<proteinExistence type="predicted"/>
<reference evidence="2 3" key="1">
    <citation type="submission" date="2020-09" db="EMBL/GenBank/DDBJ databases">
        <title>De no assembly of potato wild relative species, Solanum commersonii.</title>
        <authorList>
            <person name="Cho K."/>
        </authorList>
    </citation>
    <scope>NUCLEOTIDE SEQUENCE [LARGE SCALE GENOMIC DNA]</scope>
    <source>
        <strain evidence="2">LZ3.2</strain>
        <tissue evidence="2">Leaf</tissue>
    </source>
</reference>
<keyword evidence="3" id="KW-1185">Reference proteome</keyword>
<sequence length="176" mass="19399">MGHLAHSADMRATRLEISVPWIIESAISVALTPLQNSIDTFTTRIEACKSRQGEISDVTTLKVEVDDLRKDVDYLKSIDFTSLLKAVDNLDTLETSEIPPATTRDIHRDDATLDESDVETNDEQIEVHDAIVNDDLADMEDVMFESVRQTCLRDTTMGGSNGEGTSELTLSTDAPV</sequence>
<accession>A0A9J6B6Q2</accession>
<evidence type="ECO:0000313" key="2">
    <source>
        <dbReference type="EMBL" id="KAG5632390.1"/>
    </source>
</evidence>
<evidence type="ECO:0008006" key="4">
    <source>
        <dbReference type="Google" id="ProtNLM"/>
    </source>
</evidence>
<protein>
    <recommendedName>
        <fullName evidence="4">Polyprotein protein</fullName>
    </recommendedName>
</protein>
<feature type="compositionally biased region" description="Polar residues" evidence="1">
    <location>
        <begin position="163"/>
        <end position="176"/>
    </location>
</feature>
<dbReference type="EMBL" id="JACXVP010000001">
    <property type="protein sequence ID" value="KAG5632390.1"/>
    <property type="molecule type" value="Genomic_DNA"/>
</dbReference>
<dbReference type="AlphaFoldDB" id="A0A9J6B6Q2"/>
<name>A0A9J6B6Q2_SOLCO</name>
<feature type="region of interest" description="Disordered" evidence="1">
    <location>
        <begin position="96"/>
        <end position="121"/>
    </location>
</feature>
<evidence type="ECO:0000256" key="1">
    <source>
        <dbReference type="SAM" id="MobiDB-lite"/>
    </source>
</evidence>
<organism evidence="2 3">
    <name type="scientific">Solanum commersonii</name>
    <name type="common">Commerson's wild potato</name>
    <name type="synonym">Commerson's nightshade</name>
    <dbReference type="NCBI Taxonomy" id="4109"/>
    <lineage>
        <taxon>Eukaryota</taxon>
        <taxon>Viridiplantae</taxon>
        <taxon>Streptophyta</taxon>
        <taxon>Embryophyta</taxon>
        <taxon>Tracheophyta</taxon>
        <taxon>Spermatophyta</taxon>
        <taxon>Magnoliopsida</taxon>
        <taxon>eudicotyledons</taxon>
        <taxon>Gunneridae</taxon>
        <taxon>Pentapetalae</taxon>
        <taxon>asterids</taxon>
        <taxon>lamiids</taxon>
        <taxon>Solanales</taxon>
        <taxon>Solanaceae</taxon>
        <taxon>Solanoideae</taxon>
        <taxon>Solaneae</taxon>
        <taxon>Solanum</taxon>
    </lineage>
</organism>
<dbReference type="Proteomes" id="UP000824120">
    <property type="component" value="Chromosome 1"/>
</dbReference>
<feature type="compositionally biased region" description="Acidic residues" evidence="1">
    <location>
        <begin position="112"/>
        <end position="121"/>
    </location>
</feature>
<gene>
    <name evidence="2" type="ORF">H5410_004107</name>
</gene>
<feature type="region of interest" description="Disordered" evidence="1">
    <location>
        <begin position="154"/>
        <end position="176"/>
    </location>
</feature>
<comment type="caution">
    <text evidence="2">The sequence shown here is derived from an EMBL/GenBank/DDBJ whole genome shotgun (WGS) entry which is preliminary data.</text>
</comment>
<evidence type="ECO:0000313" key="3">
    <source>
        <dbReference type="Proteomes" id="UP000824120"/>
    </source>
</evidence>